<proteinExistence type="inferred from homology"/>
<evidence type="ECO:0000256" key="5">
    <source>
        <dbReference type="RuleBase" id="RU362022"/>
    </source>
</evidence>
<dbReference type="Proteomes" id="UP000807353">
    <property type="component" value="Unassembled WGS sequence"/>
</dbReference>
<keyword evidence="7" id="KW-1185">Reference proteome</keyword>
<name>A0A9P6CAV5_9AGAR</name>
<gene>
    <name evidence="6" type="ORF">BDZ94DRAFT_1269811</name>
</gene>
<comment type="catalytic activity">
    <reaction evidence="5">
        <text>[protein]-C-terminal S-[(2E,6E)-farnesyl]-L-cysteine + S-adenosyl-L-methionine = [protein]-C-terminal S-[(2E,6E)-farnesyl]-L-cysteine methyl ester + S-adenosyl-L-homocysteine</text>
        <dbReference type="Rhea" id="RHEA:21672"/>
        <dbReference type="Rhea" id="RHEA-COMP:12125"/>
        <dbReference type="Rhea" id="RHEA-COMP:12126"/>
        <dbReference type="ChEBI" id="CHEBI:57856"/>
        <dbReference type="ChEBI" id="CHEBI:59789"/>
        <dbReference type="ChEBI" id="CHEBI:90510"/>
        <dbReference type="ChEBI" id="CHEBI:90511"/>
        <dbReference type="EC" id="2.1.1.100"/>
    </reaction>
</comment>
<evidence type="ECO:0000313" key="7">
    <source>
        <dbReference type="Proteomes" id="UP000807353"/>
    </source>
</evidence>
<keyword evidence="4 5" id="KW-0472">Membrane</keyword>
<keyword evidence="5" id="KW-0949">S-adenosyl-L-methionine</keyword>
<keyword evidence="5" id="KW-0489">Methyltransferase</keyword>
<dbReference type="GO" id="GO:0032259">
    <property type="term" value="P:methylation"/>
    <property type="evidence" value="ECO:0007669"/>
    <property type="project" value="UniProtKB-KW"/>
</dbReference>
<dbReference type="PANTHER" id="PTHR43847:SF1">
    <property type="entry name" value="BLL3993 PROTEIN"/>
    <property type="match status" value="1"/>
</dbReference>
<dbReference type="Pfam" id="PF04140">
    <property type="entry name" value="ICMT"/>
    <property type="match status" value="1"/>
</dbReference>
<evidence type="ECO:0000313" key="6">
    <source>
        <dbReference type="EMBL" id="KAF9458767.1"/>
    </source>
</evidence>
<evidence type="ECO:0000256" key="4">
    <source>
        <dbReference type="ARBA" id="ARBA00023136"/>
    </source>
</evidence>
<dbReference type="EMBL" id="MU150331">
    <property type="protein sequence ID" value="KAF9458767.1"/>
    <property type="molecule type" value="Genomic_DNA"/>
</dbReference>
<comment type="caution">
    <text evidence="6">The sequence shown here is derived from an EMBL/GenBank/DDBJ whole genome shotgun (WGS) entry which is preliminary data.</text>
</comment>
<comment type="subcellular location">
    <subcellularLocation>
        <location evidence="5">Endoplasmic reticulum membrane</location>
        <topology evidence="5">Multi-pass membrane protein</topology>
    </subcellularLocation>
    <subcellularLocation>
        <location evidence="1">Membrane</location>
        <topology evidence="1">Multi-pass membrane protein</topology>
    </subcellularLocation>
</comment>
<accession>A0A9P6CAV5</accession>
<keyword evidence="2 5" id="KW-0812">Transmembrane</keyword>
<evidence type="ECO:0000256" key="1">
    <source>
        <dbReference type="ARBA" id="ARBA00004141"/>
    </source>
</evidence>
<keyword evidence="5" id="KW-0808">Transferase</keyword>
<dbReference type="GO" id="GO:0004671">
    <property type="term" value="F:protein C-terminal S-isoprenylcysteine carboxyl O-methyltransferase activity"/>
    <property type="evidence" value="ECO:0007669"/>
    <property type="project" value="UniProtKB-EC"/>
</dbReference>
<evidence type="ECO:0000256" key="2">
    <source>
        <dbReference type="ARBA" id="ARBA00022692"/>
    </source>
</evidence>
<comment type="similarity">
    <text evidence="5">Belongs to the class VI-like SAM-binding methyltransferase superfamily. Isoprenylcysteine carboxyl methyltransferase family.</text>
</comment>
<protein>
    <recommendedName>
        <fullName evidence="5">Protein-S-isoprenylcysteine O-methyltransferase</fullName>
        <ecNumber evidence="5">2.1.1.100</ecNumber>
    </recommendedName>
</protein>
<dbReference type="EC" id="2.1.1.100" evidence="5"/>
<keyword evidence="3 5" id="KW-1133">Transmembrane helix</keyword>
<reference evidence="6" key="1">
    <citation type="submission" date="2020-11" db="EMBL/GenBank/DDBJ databases">
        <authorList>
            <consortium name="DOE Joint Genome Institute"/>
            <person name="Ahrendt S."/>
            <person name="Riley R."/>
            <person name="Andreopoulos W."/>
            <person name="Labutti K."/>
            <person name="Pangilinan J."/>
            <person name="Ruiz-Duenas F.J."/>
            <person name="Barrasa J.M."/>
            <person name="Sanchez-Garcia M."/>
            <person name="Camarero S."/>
            <person name="Miyauchi S."/>
            <person name="Serrano A."/>
            <person name="Linde D."/>
            <person name="Babiker R."/>
            <person name="Drula E."/>
            <person name="Ayuso-Fernandez I."/>
            <person name="Pacheco R."/>
            <person name="Padilla G."/>
            <person name="Ferreira P."/>
            <person name="Barriuso J."/>
            <person name="Kellner H."/>
            <person name="Castanera R."/>
            <person name="Alfaro M."/>
            <person name="Ramirez L."/>
            <person name="Pisabarro A.G."/>
            <person name="Kuo A."/>
            <person name="Tritt A."/>
            <person name="Lipzen A."/>
            <person name="He G."/>
            <person name="Yan M."/>
            <person name="Ng V."/>
            <person name="Cullen D."/>
            <person name="Martin F."/>
            <person name="Rosso M.-N."/>
            <person name="Henrissat B."/>
            <person name="Hibbett D."/>
            <person name="Martinez A.T."/>
            <person name="Grigoriev I.V."/>
        </authorList>
    </citation>
    <scope>NUCLEOTIDE SEQUENCE</scope>
    <source>
        <strain evidence="6">CBS 247.69</strain>
    </source>
</reference>
<dbReference type="AlphaFoldDB" id="A0A9P6CAV5"/>
<organism evidence="6 7">
    <name type="scientific">Collybia nuda</name>
    <dbReference type="NCBI Taxonomy" id="64659"/>
    <lineage>
        <taxon>Eukaryota</taxon>
        <taxon>Fungi</taxon>
        <taxon>Dikarya</taxon>
        <taxon>Basidiomycota</taxon>
        <taxon>Agaricomycotina</taxon>
        <taxon>Agaricomycetes</taxon>
        <taxon>Agaricomycetidae</taxon>
        <taxon>Agaricales</taxon>
        <taxon>Tricholomatineae</taxon>
        <taxon>Clitocybaceae</taxon>
        <taxon>Collybia</taxon>
    </lineage>
</organism>
<sequence length="236" mass="26740">MSLLKLPLLVIDAISMRMNATPPNPPQPLSEHIIPDWRENFLKSLAWPSMALRAMYWLVGAIEVIVILASKIPSNPYSEYVLTVFIFNGASPHLLRITPLFLIGNVIGLFGTFLRLKCYRTLGRLFTFELCIQKDHRLVVDGPYAFIRHPSYTGLILSIAGYYCNHASGSWVRECGVMDTIAGKVMLSIWLSIAAAVVFSLLLRVPREDKILETRFGGEWLEWAQKVRYKLVPGIY</sequence>
<dbReference type="GO" id="GO:0005789">
    <property type="term" value="C:endoplasmic reticulum membrane"/>
    <property type="evidence" value="ECO:0007669"/>
    <property type="project" value="UniProtKB-SubCell"/>
</dbReference>
<dbReference type="InterPro" id="IPR007269">
    <property type="entry name" value="ICMT_MeTrfase"/>
</dbReference>
<dbReference type="InterPro" id="IPR052527">
    <property type="entry name" value="Metal_cation-efflux_comp"/>
</dbReference>
<dbReference type="Gene3D" id="1.20.120.1630">
    <property type="match status" value="1"/>
</dbReference>
<dbReference type="OrthoDB" id="422086at2759"/>
<dbReference type="PANTHER" id="PTHR43847">
    <property type="entry name" value="BLL3993 PROTEIN"/>
    <property type="match status" value="1"/>
</dbReference>
<feature type="transmembrane region" description="Helical" evidence="5">
    <location>
        <begin position="185"/>
        <end position="203"/>
    </location>
</feature>
<feature type="transmembrane region" description="Helical" evidence="5">
    <location>
        <begin position="93"/>
        <end position="114"/>
    </location>
</feature>
<keyword evidence="5" id="KW-0256">Endoplasmic reticulum</keyword>
<evidence type="ECO:0000256" key="3">
    <source>
        <dbReference type="ARBA" id="ARBA00022989"/>
    </source>
</evidence>
<comment type="caution">
    <text evidence="5">Lacks conserved residue(s) required for the propagation of feature annotation.</text>
</comment>